<keyword evidence="2" id="KW-1185">Reference proteome</keyword>
<dbReference type="Proteomes" id="UP000265520">
    <property type="component" value="Unassembled WGS sequence"/>
</dbReference>
<dbReference type="AlphaFoldDB" id="A0A392SEB0"/>
<organism evidence="1 2">
    <name type="scientific">Trifolium medium</name>
    <dbReference type="NCBI Taxonomy" id="97028"/>
    <lineage>
        <taxon>Eukaryota</taxon>
        <taxon>Viridiplantae</taxon>
        <taxon>Streptophyta</taxon>
        <taxon>Embryophyta</taxon>
        <taxon>Tracheophyta</taxon>
        <taxon>Spermatophyta</taxon>
        <taxon>Magnoliopsida</taxon>
        <taxon>eudicotyledons</taxon>
        <taxon>Gunneridae</taxon>
        <taxon>Pentapetalae</taxon>
        <taxon>rosids</taxon>
        <taxon>fabids</taxon>
        <taxon>Fabales</taxon>
        <taxon>Fabaceae</taxon>
        <taxon>Papilionoideae</taxon>
        <taxon>50 kb inversion clade</taxon>
        <taxon>NPAAA clade</taxon>
        <taxon>Hologalegina</taxon>
        <taxon>IRL clade</taxon>
        <taxon>Trifolieae</taxon>
        <taxon>Trifolium</taxon>
    </lineage>
</organism>
<accession>A0A392SEB0</accession>
<name>A0A392SEB0_9FABA</name>
<evidence type="ECO:0000313" key="1">
    <source>
        <dbReference type="EMBL" id="MCI47218.1"/>
    </source>
</evidence>
<feature type="non-terminal residue" evidence="1">
    <location>
        <position position="28"/>
    </location>
</feature>
<dbReference type="EMBL" id="LXQA010369199">
    <property type="protein sequence ID" value="MCI47218.1"/>
    <property type="molecule type" value="Genomic_DNA"/>
</dbReference>
<comment type="caution">
    <text evidence="1">The sequence shown here is derived from an EMBL/GenBank/DDBJ whole genome shotgun (WGS) entry which is preliminary data.</text>
</comment>
<reference evidence="1 2" key="1">
    <citation type="journal article" date="2018" name="Front. Plant Sci.">
        <title>Red Clover (Trifolium pratense) and Zigzag Clover (T. medium) - A Picture of Genomic Similarities and Differences.</title>
        <authorList>
            <person name="Dluhosova J."/>
            <person name="Istvanek J."/>
            <person name="Nedelnik J."/>
            <person name="Repkova J."/>
        </authorList>
    </citation>
    <scope>NUCLEOTIDE SEQUENCE [LARGE SCALE GENOMIC DNA]</scope>
    <source>
        <strain evidence="2">cv. 10/8</strain>
        <tissue evidence="1">Leaf</tissue>
    </source>
</reference>
<protein>
    <submittedName>
        <fullName evidence="1">E3 ubiquitin-protein ligase UPL1-like</fullName>
    </submittedName>
</protein>
<sequence length="28" mass="3276">MNDVSDIPDLTFSMDADEEKLILYEKNE</sequence>
<evidence type="ECO:0000313" key="2">
    <source>
        <dbReference type="Proteomes" id="UP000265520"/>
    </source>
</evidence>
<proteinExistence type="predicted"/>